<evidence type="ECO:0000256" key="1">
    <source>
        <dbReference type="SAM" id="MobiDB-lite"/>
    </source>
</evidence>
<sequence>MVYEQSYTSANFVADQEARKSAYKVMQMTNYGQTHNSTGQNGSVKRSKKNNNTNSEKTTDVWGSVFQNKQHFVDMHFC</sequence>
<dbReference type="Proteomes" id="UP000747542">
    <property type="component" value="Unassembled WGS sequence"/>
</dbReference>
<accession>A0A8J5JFN1</accession>
<reference evidence="2" key="1">
    <citation type="journal article" date="2021" name="Sci. Adv.">
        <title>The American lobster genome reveals insights on longevity, neural, and immune adaptations.</title>
        <authorList>
            <person name="Polinski J.M."/>
            <person name="Zimin A.V."/>
            <person name="Clark K.F."/>
            <person name="Kohn A.B."/>
            <person name="Sadowski N."/>
            <person name="Timp W."/>
            <person name="Ptitsyn A."/>
            <person name="Khanna P."/>
            <person name="Romanova D.Y."/>
            <person name="Williams P."/>
            <person name="Greenwood S.J."/>
            <person name="Moroz L.L."/>
            <person name="Walt D.R."/>
            <person name="Bodnar A.G."/>
        </authorList>
    </citation>
    <scope>NUCLEOTIDE SEQUENCE</scope>
    <source>
        <strain evidence="2">GMGI-L3</strain>
    </source>
</reference>
<gene>
    <name evidence="2" type="ORF">Hamer_G023689</name>
</gene>
<protein>
    <submittedName>
        <fullName evidence="2">Uncharacterized protein</fullName>
    </submittedName>
</protein>
<dbReference type="EMBL" id="JAHLQT010041777">
    <property type="protein sequence ID" value="KAG7155403.1"/>
    <property type="molecule type" value="Genomic_DNA"/>
</dbReference>
<name>A0A8J5JFN1_HOMAM</name>
<evidence type="ECO:0000313" key="2">
    <source>
        <dbReference type="EMBL" id="KAG7155403.1"/>
    </source>
</evidence>
<evidence type="ECO:0000313" key="3">
    <source>
        <dbReference type="Proteomes" id="UP000747542"/>
    </source>
</evidence>
<proteinExistence type="predicted"/>
<keyword evidence="3" id="KW-1185">Reference proteome</keyword>
<comment type="caution">
    <text evidence="2">The sequence shown here is derived from an EMBL/GenBank/DDBJ whole genome shotgun (WGS) entry which is preliminary data.</text>
</comment>
<feature type="compositionally biased region" description="Polar residues" evidence="1">
    <location>
        <begin position="32"/>
        <end position="42"/>
    </location>
</feature>
<feature type="region of interest" description="Disordered" evidence="1">
    <location>
        <begin position="32"/>
        <end position="60"/>
    </location>
</feature>
<dbReference type="AlphaFoldDB" id="A0A8J5JFN1"/>
<organism evidence="2 3">
    <name type="scientific">Homarus americanus</name>
    <name type="common">American lobster</name>
    <dbReference type="NCBI Taxonomy" id="6706"/>
    <lineage>
        <taxon>Eukaryota</taxon>
        <taxon>Metazoa</taxon>
        <taxon>Ecdysozoa</taxon>
        <taxon>Arthropoda</taxon>
        <taxon>Crustacea</taxon>
        <taxon>Multicrustacea</taxon>
        <taxon>Malacostraca</taxon>
        <taxon>Eumalacostraca</taxon>
        <taxon>Eucarida</taxon>
        <taxon>Decapoda</taxon>
        <taxon>Pleocyemata</taxon>
        <taxon>Astacidea</taxon>
        <taxon>Nephropoidea</taxon>
        <taxon>Nephropidae</taxon>
        <taxon>Homarus</taxon>
    </lineage>
</organism>